<dbReference type="AlphaFoldDB" id="A0A143Y9Z3"/>
<dbReference type="PANTHER" id="PTHR43774:SF1">
    <property type="entry name" value="PEPTIDE METHIONINE SULFOXIDE REDUCTASE MSRA 2"/>
    <property type="match status" value="1"/>
</dbReference>
<dbReference type="Proteomes" id="UP000199280">
    <property type="component" value="Unassembled WGS sequence"/>
</dbReference>
<dbReference type="FunFam" id="3.30.1060.10:FF:000003">
    <property type="entry name" value="Peptide methionine sulfoxide reductase MsrA"/>
    <property type="match status" value="1"/>
</dbReference>
<dbReference type="STRING" id="640938.TR210_470"/>
<comment type="similarity">
    <text evidence="1 5">Belongs to the MsrA Met sulfoxide reductase family.</text>
</comment>
<keyword evidence="10" id="KW-1185">Reference proteome</keyword>
<dbReference type="InterPro" id="IPR036509">
    <property type="entry name" value="Met_Sox_Rdtase_MsrA_sf"/>
</dbReference>
<comment type="catalytic activity">
    <reaction evidence="3 5">
        <text>L-methionyl-[protein] + [thioredoxin]-disulfide + H2O = L-methionyl-(S)-S-oxide-[protein] + [thioredoxin]-dithiol</text>
        <dbReference type="Rhea" id="RHEA:14217"/>
        <dbReference type="Rhea" id="RHEA-COMP:10698"/>
        <dbReference type="Rhea" id="RHEA-COMP:10700"/>
        <dbReference type="Rhea" id="RHEA-COMP:12313"/>
        <dbReference type="Rhea" id="RHEA-COMP:12315"/>
        <dbReference type="ChEBI" id="CHEBI:15377"/>
        <dbReference type="ChEBI" id="CHEBI:16044"/>
        <dbReference type="ChEBI" id="CHEBI:29950"/>
        <dbReference type="ChEBI" id="CHEBI:44120"/>
        <dbReference type="ChEBI" id="CHEBI:50058"/>
        <dbReference type="EC" id="1.8.4.11"/>
    </reaction>
</comment>
<dbReference type="HAMAP" id="MF_01401">
    <property type="entry name" value="MsrA"/>
    <property type="match status" value="1"/>
</dbReference>
<sequence length="193" mass="21912">MIQSFQTKMQTKGMMTVTESKLEKATFAGGCFWCMVKPFDSLPGIKSVISGYTGGHTENPTYEEVCSGTTGHTEAVQITFDPTIFPYKDLVEVYWQQTDPTDAMGQFVDRGTSYRPVIFYHTPEQKEIAEASKQALQNSGKFTKPIVTSIEPAQPFYAAEEYHQDFYKKSSAHYHGYRSHSGRDSYIEAHWKK</sequence>
<comment type="function">
    <text evidence="5">Has an important function as a repair enzyme for proteins that have been inactivated by oxidation. Catalyzes the reversible oxidation-reduction of methionine sulfoxide in proteins to methionine.</text>
</comment>
<gene>
    <name evidence="5" type="primary">msrA</name>
    <name evidence="8" type="ORF">SAMN05216375_1181</name>
    <name evidence="7" type="ORF">TR210_470</name>
</gene>
<proteinExistence type="inferred from homology"/>
<evidence type="ECO:0000313" key="10">
    <source>
        <dbReference type="Proteomes" id="UP000199280"/>
    </source>
</evidence>
<dbReference type="EMBL" id="FJNB01000002">
    <property type="protein sequence ID" value="CZQ85558.1"/>
    <property type="molecule type" value="Genomic_DNA"/>
</dbReference>
<dbReference type="EMBL" id="FNYT01000018">
    <property type="protein sequence ID" value="SEJ57411.1"/>
    <property type="molecule type" value="Genomic_DNA"/>
</dbReference>
<evidence type="ECO:0000256" key="5">
    <source>
        <dbReference type="HAMAP-Rule" id="MF_01401"/>
    </source>
</evidence>
<dbReference type="Pfam" id="PF01625">
    <property type="entry name" value="PMSR"/>
    <property type="match status" value="1"/>
</dbReference>
<evidence type="ECO:0000313" key="9">
    <source>
        <dbReference type="Proteomes" id="UP000076878"/>
    </source>
</evidence>
<dbReference type="NCBIfam" id="TIGR00401">
    <property type="entry name" value="msrA"/>
    <property type="match status" value="1"/>
</dbReference>
<evidence type="ECO:0000256" key="3">
    <source>
        <dbReference type="ARBA" id="ARBA00047806"/>
    </source>
</evidence>
<organism evidence="7 9">
    <name type="scientific">Trichococcus ilyis</name>
    <dbReference type="NCBI Taxonomy" id="640938"/>
    <lineage>
        <taxon>Bacteria</taxon>
        <taxon>Bacillati</taxon>
        <taxon>Bacillota</taxon>
        <taxon>Bacilli</taxon>
        <taxon>Lactobacillales</taxon>
        <taxon>Carnobacteriaceae</taxon>
        <taxon>Trichococcus</taxon>
    </lineage>
</organism>
<evidence type="ECO:0000256" key="1">
    <source>
        <dbReference type="ARBA" id="ARBA00005591"/>
    </source>
</evidence>
<name>A0A143Y9Z3_9LACT</name>
<dbReference type="Gene3D" id="3.30.1060.10">
    <property type="entry name" value="Peptide methionine sulphoxide reductase MsrA"/>
    <property type="match status" value="1"/>
</dbReference>
<evidence type="ECO:0000313" key="8">
    <source>
        <dbReference type="EMBL" id="SEJ57411.1"/>
    </source>
</evidence>
<keyword evidence="2 5" id="KW-0560">Oxidoreductase</keyword>
<protein>
    <recommendedName>
        <fullName evidence="5">Peptide methionine sulfoxide reductase MsrA</fullName>
        <shortName evidence="5">Protein-methionine-S-oxide reductase</shortName>
        <ecNumber evidence="5">1.8.4.11</ecNumber>
    </recommendedName>
    <alternativeName>
        <fullName evidence="5">Peptide-methionine (S)-S-oxide reductase</fullName>
        <shortName evidence="5">Peptide Met(O) reductase</shortName>
    </alternativeName>
</protein>
<dbReference type="InterPro" id="IPR002569">
    <property type="entry name" value="Met_Sox_Rdtase_MsrA_dom"/>
</dbReference>
<feature type="domain" description="Peptide methionine sulphoxide reductase MsrA" evidence="6">
    <location>
        <begin position="24"/>
        <end position="175"/>
    </location>
</feature>
<evidence type="ECO:0000259" key="6">
    <source>
        <dbReference type="Pfam" id="PF01625"/>
    </source>
</evidence>
<reference evidence="7 9" key="1">
    <citation type="submission" date="2016-02" db="EMBL/GenBank/DDBJ databases">
        <authorList>
            <person name="Wen L."/>
            <person name="He K."/>
            <person name="Yang H."/>
        </authorList>
    </citation>
    <scope>NUCLEOTIDE SEQUENCE [LARGE SCALE GENOMIC DNA]</scope>
    <source>
        <strain evidence="7">Trichococcus_R210</strain>
    </source>
</reference>
<dbReference type="SUPFAM" id="SSF55068">
    <property type="entry name" value="Peptide methionine sulfoxide reductase"/>
    <property type="match status" value="1"/>
</dbReference>
<comment type="catalytic activity">
    <reaction evidence="4 5">
        <text>[thioredoxin]-disulfide + L-methionine + H2O = L-methionine (S)-S-oxide + [thioredoxin]-dithiol</text>
        <dbReference type="Rhea" id="RHEA:19993"/>
        <dbReference type="Rhea" id="RHEA-COMP:10698"/>
        <dbReference type="Rhea" id="RHEA-COMP:10700"/>
        <dbReference type="ChEBI" id="CHEBI:15377"/>
        <dbReference type="ChEBI" id="CHEBI:29950"/>
        <dbReference type="ChEBI" id="CHEBI:50058"/>
        <dbReference type="ChEBI" id="CHEBI:57844"/>
        <dbReference type="ChEBI" id="CHEBI:58772"/>
        <dbReference type="EC" id="1.8.4.11"/>
    </reaction>
</comment>
<reference evidence="8 10" key="2">
    <citation type="submission" date="2016-10" db="EMBL/GenBank/DDBJ databases">
        <authorList>
            <person name="Varghese N."/>
            <person name="Submissions S."/>
        </authorList>
    </citation>
    <scope>NUCLEOTIDE SEQUENCE [LARGE SCALE GENOMIC DNA]</scope>
    <source>
        <strain evidence="8 10">DSM 22150</strain>
    </source>
</reference>
<accession>A0A143Y9Z3</accession>
<evidence type="ECO:0000313" key="7">
    <source>
        <dbReference type="EMBL" id="CZQ85558.1"/>
    </source>
</evidence>
<dbReference type="PANTHER" id="PTHR43774">
    <property type="entry name" value="PEPTIDE METHIONINE SULFOXIDE REDUCTASE"/>
    <property type="match status" value="1"/>
</dbReference>
<feature type="active site" evidence="5">
    <location>
        <position position="31"/>
    </location>
</feature>
<dbReference type="EC" id="1.8.4.11" evidence="5"/>
<dbReference type="GO" id="GO:0008113">
    <property type="term" value="F:peptide-methionine (S)-S-oxide reductase activity"/>
    <property type="evidence" value="ECO:0007669"/>
    <property type="project" value="UniProtKB-UniRule"/>
</dbReference>
<evidence type="ECO:0000256" key="2">
    <source>
        <dbReference type="ARBA" id="ARBA00023002"/>
    </source>
</evidence>
<dbReference type="Proteomes" id="UP000076878">
    <property type="component" value="Unassembled WGS sequence"/>
</dbReference>
<evidence type="ECO:0000256" key="4">
    <source>
        <dbReference type="ARBA" id="ARBA00048782"/>
    </source>
</evidence>